<gene>
    <name evidence="1" type="ORF">S06H3_19177</name>
</gene>
<protein>
    <submittedName>
        <fullName evidence="1">Uncharacterized protein</fullName>
    </submittedName>
</protein>
<comment type="caution">
    <text evidence="1">The sequence shown here is derived from an EMBL/GenBank/DDBJ whole genome shotgun (WGS) entry which is preliminary data.</text>
</comment>
<accession>X1LP03</accession>
<dbReference type="InterPro" id="IPR029063">
    <property type="entry name" value="SAM-dependent_MTases_sf"/>
</dbReference>
<dbReference type="SUPFAM" id="SSF53335">
    <property type="entry name" value="S-adenosyl-L-methionine-dependent methyltransferases"/>
    <property type="match status" value="1"/>
</dbReference>
<sequence length="77" mass="8735">MNPYYQDPTGNKIYNGDALAVLKTLPDESVQMCMCSPPYWGLRNYAGGADIVWGGDEKCEHRWGVESEKVRHSKIWA</sequence>
<dbReference type="AlphaFoldDB" id="X1LP03"/>
<evidence type="ECO:0000313" key="1">
    <source>
        <dbReference type="EMBL" id="GAI04115.1"/>
    </source>
</evidence>
<dbReference type="EMBL" id="BARV01009790">
    <property type="protein sequence ID" value="GAI04115.1"/>
    <property type="molecule type" value="Genomic_DNA"/>
</dbReference>
<feature type="non-terminal residue" evidence="1">
    <location>
        <position position="77"/>
    </location>
</feature>
<organism evidence="1">
    <name type="scientific">marine sediment metagenome</name>
    <dbReference type="NCBI Taxonomy" id="412755"/>
    <lineage>
        <taxon>unclassified sequences</taxon>
        <taxon>metagenomes</taxon>
        <taxon>ecological metagenomes</taxon>
    </lineage>
</organism>
<reference evidence="1" key="1">
    <citation type="journal article" date="2014" name="Front. Microbiol.">
        <title>High frequency of phylogenetically diverse reductive dehalogenase-homologous genes in deep subseafloor sedimentary metagenomes.</title>
        <authorList>
            <person name="Kawai M."/>
            <person name="Futagami T."/>
            <person name="Toyoda A."/>
            <person name="Takaki Y."/>
            <person name="Nishi S."/>
            <person name="Hori S."/>
            <person name="Arai W."/>
            <person name="Tsubouchi T."/>
            <person name="Morono Y."/>
            <person name="Uchiyama I."/>
            <person name="Ito T."/>
            <person name="Fujiyama A."/>
            <person name="Inagaki F."/>
            <person name="Takami H."/>
        </authorList>
    </citation>
    <scope>NUCLEOTIDE SEQUENCE</scope>
    <source>
        <strain evidence="1">Expedition CK06-06</strain>
    </source>
</reference>
<proteinExistence type="predicted"/>
<dbReference type="Gene3D" id="3.40.50.150">
    <property type="entry name" value="Vaccinia Virus protein VP39"/>
    <property type="match status" value="1"/>
</dbReference>
<name>X1LP03_9ZZZZ</name>